<dbReference type="Proteomes" id="UP000000539">
    <property type="component" value="Chromosome 1"/>
</dbReference>
<feature type="region of interest" description="Disordered" evidence="1">
    <location>
        <begin position="174"/>
        <end position="195"/>
    </location>
</feature>
<dbReference type="SUPFAM" id="SSF55797">
    <property type="entry name" value="PR-1-like"/>
    <property type="match status" value="1"/>
</dbReference>
<dbReference type="GeneTree" id="ENSGT00940000166459"/>
<reference evidence="4" key="2">
    <citation type="submission" date="2025-08" db="UniProtKB">
        <authorList>
            <consortium name="Ensembl"/>
        </authorList>
    </citation>
    <scope>IDENTIFICATION</scope>
    <source>
        <strain evidence="4">broiler</strain>
    </source>
</reference>
<accession>A0A8V0YPP4</accession>
<reference evidence="4" key="1">
    <citation type="submission" date="2020-11" db="EMBL/GenBank/DDBJ databases">
        <title>Gallus gallus (Chicken) genome, bGalGal1, GRCg7b, maternal haplotype autosomes + Z &amp; W.</title>
        <authorList>
            <person name="Warren W."/>
            <person name="Formenti G."/>
            <person name="Fedrigo O."/>
            <person name="Haase B."/>
            <person name="Mountcastle J."/>
            <person name="Balacco J."/>
            <person name="Tracey A."/>
            <person name="Schneider V."/>
            <person name="Okimoto R."/>
            <person name="Cheng H."/>
            <person name="Hawken R."/>
            <person name="Howe K."/>
            <person name="Jarvis E.D."/>
        </authorList>
    </citation>
    <scope>NUCLEOTIDE SEQUENCE [LARGE SCALE GENOMIC DNA]</scope>
    <source>
        <strain evidence="4">Broiler</strain>
    </source>
</reference>
<sequence length="195" mass="21153">MISRLFTCVLALLHFCLSSGLYQPETLPDIGDAEFIEECVRTHNRFRSGVNPPASNMLYMSWDPDLAKTARGWAKRCEFKQTTHIPPIAVAEYVAITHRSFGLKATRLDVLSTSVPQCHTSQEPMQHISSATMGQLGITDGTHMGQEQHAANATASGALIICVEIPSVTKSSVIPGGTQPGTDLPAMNTASPWLF</sequence>
<evidence type="ECO:0000259" key="3">
    <source>
        <dbReference type="SMART" id="SM00198"/>
    </source>
</evidence>
<feature type="chain" id="PRO_5036485504" evidence="2">
    <location>
        <begin position="19"/>
        <end position="195"/>
    </location>
</feature>
<proteinExistence type="predicted"/>
<evidence type="ECO:0000313" key="4">
    <source>
        <dbReference type="Ensembl" id="ENSGALP00010018119.1"/>
    </source>
</evidence>
<dbReference type="OrthoDB" id="43654at2759"/>
<evidence type="ECO:0000313" key="5">
    <source>
        <dbReference type="Proteomes" id="UP000000539"/>
    </source>
</evidence>
<dbReference type="Pfam" id="PF00188">
    <property type="entry name" value="CAP"/>
    <property type="match status" value="1"/>
</dbReference>
<dbReference type="SMART" id="SM00198">
    <property type="entry name" value="SCP"/>
    <property type="match status" value="1"/>
</dbReference>
<dbReference type="InterPro" id="IPR035940">
    <property type="entry name" value="CAP_sf"/>
</dbReference>
<name>A0A8V0YPP4_CHICK</name>
<dbReference type="Ensembl" id="ENSGALT00010031125.1">
    <property type="protein sequence ID" value="ENSGALP00010018119.1"/>
    <property type="gene ID" value="ENSGALG00010012966.1"/>
</dbReference>
<protein>
    <submittedName>
        <fullName evidence="4">GLI pathosis-related 1-like</fullName>
    </submittedName>
</protein>
<gene>
    <name evidence="4" type="primary">GLIPR1L</name>
</gene>
<dbReference type="InterPro" id="IPR014044">
    <property type="entry name" value="CAP_dom"/>
</dbReference>
<feature type="domain" description="SCP" evidence="3">
    <location>
        <begin position="34"/>
        <end position="137"/>
    </location>
</feature>
<reference evidence="4" key="3">
    <citation type="submission" date="2025-09" db="UniProtKB">
        <authorList>
            <consortium name="Ensembl"/>
        </authorList>
    </citation>
    <scope>IDENTIFICATION</scope>
    <source>
        <strain evidence="4">broiler</strain>
    </source>
</reference>
<evidence type="ECO:0000256" key="2">
    <source>
        <dbReference type="SAM" id="SignalP"/>
    </source>
</evidence>
<feature type="signal peptide" evidence="2">
    <location>
        <begin position="1"/>
        <end position="18"/>
    </location>
</feature>
<dbReference type="Gene3D" id="3.40.33.10">
    <property type="entry name" value="CAP"/>
    <property type="match status" value="1"/>
</dbReference>
<evidence type="ECO:0000256" key="1">
    <source>
        <dbReference type="SAM" id="MobiDB-lite"/>
    </source>
</evidence>
<keyword evidence="2" id="KW-0732">Signal</keyword>
<keyword evidence="5" id="KW-1185">Reference proteome</keyword>
<organism evidence="4 5">
    <name type="scientific">Gallus gallus</name>
    <name type="common">Chicken</name>
    <dbReference type="NCBI Taxonomy" id="9031"/>
    <lineage>
        <taxon>Eukaryota</taxon>
        <taxon>Metazoa</taxon>
        <taxon>Chordata</taxon>
        <taxon>Craniata</taxon>
        <taxon>Vertebrata</taxon>
        <taxon>Euteleostomi</taxon>
        <taxon>Archelosauria</taxon>
        <taxon>Archosauria</taxon>
        <taxon>Dinosauria</taxon>
        <taxon>Saurischia</taxon>
        <taxon>Theropoda</taxon>
        <taxon>Coelurosauria</taxon>
        <taxon>Aves</taxon>
        <taxon>Neognathae</taxon>
        <taxon>Galloanserae</taxon>
        <taxon>Galliformes</taxon>
        <taxon>Phasianidae</taxon>
        <taxon>Phasianinae</taxon>
        <taxon>Gallus</taxon>
    </lineage>
</organism>
<dbReference type="AlphaFoldDB" id="A0A8V0YPP4"/>